<dbReference type="Proteomes" id="UP000319263">
    <property type="component" value="Chromosome"/>
</dbReference>
<keyword evidence="4" id="KW-1185">Reference proteome</keyword>
<gene>
    <name evidence="3" type="ORF">FOE78_07765</name>
</gene>
<feature type="region of interest" description="Disordered" evidence="1">
    <location>
        <begin position="22"/>
        <end position="45"/>
    </location>
</feature>
<sequence>MPVQYADRTAAWLDGREVTVADATSPGSAGSGSAPARSAHPRTKAQIEADLAATRQRLANSIEDLIDQVHPQRVKQRQIESAKSFAKAELDYVKAQLYYPSGELRTSRLAAVGGAVAGFVTFVLVMRRIVRGGKRRQS</sequence>
<keyword evidence="2" id="KW-0812">Transmembrane</keyword>
<evidence type="ECO:0000313" key="3">
    <source>
        <dbReference type="EMBL" id="QDP95808.1"/>
    </source>
</evidence>
<dbReference type="OrthoDB" id="5149496at2"/>
<keyword evidence="2" id="KW-1133">Transmembrane helix</keyword>
<evidence type="ECO:0000256" key="1">
    <source>
        <dbReference type="SAM" id="MobiDB-lite"/>
    </source>
</evidence>
<dbReference type="EMBL" id="CP041692">
    <property type="protein sequence ID" value="QDP95808.1"/>
    <property type="molecule type" value="Genomic_DNA"/>
</dbReference>
<name>A0A516PXB1_9ACTN</name>
<dbReference type="InterPro" id="IPR022062">
    <property type="entry name" value="DUF3618"/>
</dbReference>
<proteinExistence type="predicted"/>
<feature type="compositionally biased region" description="Low complexity" evidence="1">
    <location>
        <begin position="23"/>
        <end position="38"/>
    </location>
</feature>
<keyword evidence="2" id="KW-0472">Membrane</keyword>
<reference evidence="3 4" key="1">
    <citation type="submission" date="2019-07" db="EMBL/GenBank/DDBJ databases">
        <title>Microlunatus dokdonensis sp. nov. isolated from the rhizospheric soil of the wild plant Elymus tsukushiensis.</title>
        <authorList>
            <person name="Ghim S.-Y."/>
            <person name="Hwang Y.-J."/>
            <person name="Son J.-S."/>
            <person name="Shin J.-H."/>
        </authorList>
    </citation>
    <scope>NUCLEOTIDE SEQUENCE [LARGE SCALE GENOMIC DNA]</scope>
    <source>
        <strain evidence="3 4">KUDC0627</strain>
    </source>
</reference>
<evidence type="ECO:0000313" key="4">
    <source>
        <dbReference type="Proteomes" id="UP000319263"/>
    </source>
</evidence>
<evidence type="ECO:0000256" key="2">
    <source>
        <dbReference type="SAM" id="Phobius"/>
    </source>
</evidence>
<feature type="transmembrane region" description="Helical" evidence="2">
    <location>
        <begin position="109"/>
        <end position="130"/>
    </location>
</feature>
<accession>A0A516PXB1</accession>
<protein>
    <submittedName>
        <fullName evidence="3">DUF3618 domain-containing protein</fullName>
    </submittedName>
</protein>
<dbReference type="Pfam" id="PF12277">
    <property type="entry name" value="DUF3618"/>
    <property type="match status" value="1"/>
</dbReference>
<organism evidence="3 4">
    <name type="scientific">Microlunatus elymi</name>
    <dbReference type="NCBI Taxonomy" id="2596828"/>
    <lineage>
        <taxon>Bacteria</taxon>
        <taxon>Bacillati</taxon>
        <taxon>Actinomycetota</taxon>
        <taxon>Actinomycetes</taxon>
        <taxon>Propionibacteriales</taxon>
        <taxon>Propionibacteriaceae</taxon>
        <taxon>Microlunatus</taxon>
    </lineage>
</organism>
<dbReference type="AlphaFoldDB" id="A0A516PXB1"/>
<dbReference type="KEGG" id="mik:FOE78_07765"/>